<keyword evidence="2" id="KW-0808">Transferase</keyword>
<evidence type="ECO:0000313" key="3">
    <source>
        <dbReference type="Proteomes" id="UP000250235"/>
    </source>
</evidence>
<reference evidence="2 3" key="1">
    <citation type="journal article" date="2015" name="Proc. Natl. Acad. Sci. U.S.A.">
        <title>The resurrection genome of Boea hygrometrica: A blueprint for survival of dehydration.</title>
        <authorList>
            <person name="Xiao L."/>
            <person name="Yang G."/>
            <person name="Zhang L."/>
            <person name="Yang X."/>
            <person name="Zhao S."/>
            <person name="Ji Z."/>
            <person name="Zhou Q."/>
            <person name="Hu M."/>
            <person name="Wang Y."/>
            <person name="Chen M."/>
            <person name="Xu Y."/>
            <person name="Jin H."/>
            <person name="Xiao X."/>
            <person name="Hu G."/>
            <person name="Bao F."/>
            <person name="Hu Y."/>
            <person name="Wan P."/>
            <person name="Li L."/>
            <person name="Deng X."/>
            <person name="Kuang T."/>
            <person name="Xiang C."/>
            <person name="Zhu J.K."/>
            <person name="Oliver M.J."/>
            <person name="He Y."/>
        </authorList>
    </citation>
    <scope>NUCLEOTIDE SEQUENCE [LARGE SCALE GENOMIC DNA]</scope>
    <source>
        <strain evidence="3">cv. XS01</strain>
    </source>
</reference>
<feature type="compositionally biased region" description="Low complexity" evidence="1">
    <location>
        <begin position="189"/>
        <end position="202"/>
    </location>
</feature>
<sequence length="483" mass="53344">MVGMSDVLRLVDFSSYQGVFGSSSGSGSQGSPASGRGEALSIDDAAVLLTALVLGEDIVYDQWKLTKGGDRDHIGKLNGRIRRQATLLGRQATLISTVQSDLVNGQDELSLGSWFSPESTTRSQSHCTRVLLSTAEERWRQDRELFQIVGFTSGPDDRYTYSYTSILRLGLTAGDTPDAPHNHLGTRGLSTSPSALPTSSKARATKEHARSSGVLAEALRPARESRLGRRPSIYVINPDTILVSFFRESEDDTTFFVCITKSPEITEKISPTRDLRTSPTTWPLYKYHQVSSFVFTHSFLHTLAHSYICSRFLSRAAGLSIGGASSDTLPAPSDECSLVAGIRTYSPVPDARRDRGPRRGDSSSAELFGYINIITFCFKYLVIVDLITTSKSYRVIQMEHLTWLKSQDMSGMLKSKRKANLDNVAKGILYKTLDKNIFSEIKMCTTAMDIWEKFDSGETMAEFDPLFNIIMIKIAALVKGVHQ</sequence>
<dbReference type="GO" id="GO:0032259">
    <property type="term" value="P:methylation"/>
    <property type="evidence" value="ECO:0007669"/>
    <property type="project" value="UniProtKB-KW"/>
</dbReference>
<keyword evidence="2" id="KW-0489">Methyltransferase</keyword>
<dbReference type="AlphaFoldDB" id="A0A2Z7BXD3"/>
<gene>
    <name evidence="2" type="ORF">F511_22665</name>
</gene>
<name>A0A2Z7BXD3_9LAMI</name>
<dbReference type="OrthoDB" id="913420at2759"/>
<proteinExistence type="predicted"/>
<evidence type="ECO:0000313" key="2">
    <source>
        <dbReference type="EMBL" id="KZV38308.1"/>
    </source>
</evidence>
<evidence type="ECO:0000256" key="1">
    <source>
        <dbReference type="SAM" id="MobiDB-lite"/>
    </source>
</evidence>
<accession>A0A2Z7BXD3</accession>
<dbReference type="EMBL" id="KV001979">
    <property type="protein sequence ID" value="KZV38308.1"/>
    <property type="molecule type" value="Genomic_DNA"/>
</dbReference>
<feature type="region of interest" description="Disordered" evidence="1">
    <location>
        <begin position="178"/>
        <end position="211"/>
    </location>
</feature>
<dbReference type="Proteomes" id="UP000250235">
    <property type="component" value="Unassembled WGS sequence"/>
</dbReference>
<protein>
    <submittedName>
        <fullName evidence="2">Histone-lysine N-methyltransferase EZA1</fullName>
    </submittedName>
</protein>
<keyword evidence="3" id="KW-1185">Reference proteome</keyword>
<dbReference type="GO" id="GO:0008168">
    <property type="term" value="F:methyltransferase activity"/>
    <property type="evidence" value="ECO:0007669"/>
    <property type="project" value="UniProtKB-KW"/>
</dbReference>
<organism evidence="2 3">
    <name type="scientific">Dorcoceras hygrometricum</name>
    <dbReference type="NCBI Taxonomy" id="472368"/>
    <lineage>
        <taxon>Eukaryota</taxon>
        <taxon>Viridiplantae</taxon>
        <taxon>Streptophyta</taxon>
        <taxon>Embryophyta</taxon>
        <taxon>Tracheophyta</taxon>
        <taxon>Spermatophyta</taxon>
        <taxon>Magnoliopsida</taxon>
        <taxon>eudicotyledons</taxon>
        <taxon>Gunneridae</taxon>
        <taxon>Pentapetalae</taxon>
        <taxon>asterids</taxon>
        <taxon>lamiids</taxon>
        <taxon>Lamiales</taxon>
        <taxon>Gesneriaceae</taxon>
        <taxon>Didymocarpoideae</taxon>
        <taxon>Trichosporeae</taxon>
        <taxon>Loxocarpinae</taxon>
        <taxon>Dorcoceras</taxon>
    </lineage>
</organism>